<dbReference type="RefSeq" id="WP_169351063.1">
    <property type="nucleotide sequence ID" value="NZ_JABBJJ010000362.1"/>
</dbReference>
<comment type="caution">
    <text evidence="2">The sequence shown here is derived from an EMBL/GenBank/DDBJ whole genome shotgun (WGS) entry which is preliminary data.</text>
</comment>
<feature type="transmembrane region" description="Helical" evidence="1">
    <location>
        <begin position="86"/>
        <end position="103"/>
    </location>
</feature>
<organism evidence="2 3">
    <name type="scientific">Pyxidicoccus fallax</name>
    <dbReference type="NCBI Taxonomy" id="394095"/>
    <lineage>
        <taxon>Bacteria</taxon>
        <taxon>Pseudomonadati</taxon>
        <taxon>Myxococcota</taxon>
        <taxon>Myxococcia</taxon>
        <taxon>Myxococcales</taxon>
        <taxon>Cystobacterineae</taxon>
        <taxon>Myxococcaceae</taxon>
        <taxon>Pyxidicoccus</taxon>
    </lineage>
</organism>
<name>A0A848LXA6_9BACT</name>
<feature type="transmembrane region" description="Helical" evidence="1">
    <location>
        <begin position="250"/>
        <end position="269"/>
    </location>
</feature>
<accession>A0A848LXA6</accession>
<proteinExistence type="predicted"/>
<feature type="transmembrane region" description="Helical" evidence="1">
    <location>
        <begin position="109"/>
        <end position="126"/>
    </location>
</feature>
<dbReference type="Proteomes" id="UP000518300">
    <property type="component" value="Unassembled WGS sequence"/>
</dbReference>
<evidence type="ECO:0000313" key="3">
    <source>
        <dbReference type="Proteomes" id="UP000518300"/>
    </source>
</evidence>
<sequence length="270" mass="27546">MQTLSARPSLALARPALLPREHGAYVQLGLPLVTALAVTGPSTAGLWLTAAALACFLAYEPLLLVLGQRGARRRDEAGALAWRRGLTLAGLGVFCGVLGVLGLPDGARPYLALPAILGAEVLLMTWGRQGRTLSGELLAALALTAWAVPVALAGGLPPGAALTLWGTFALGFSLATVAVHVVIRAHEPRADRSLPRLAGLAAGGFGLAGAVVWALTSGLSPWHVAALLPMAAVALGTCAVLPAPRHLRRLGWSFAAAGLITAVLLTMGLS</sequence>
<feature type="transmembrane region" description="Helical" evidence="1">
    <location>
        <begin position="197"/>
        <end position="216"/>
    </location>
</feature>
<reference evidence="2 3" key="1">
    <citation type="submission" date="2020-04" db="EMBL/GenBank/DDBJ databases">
        <title>Draft genome of Pyxidicoccus fallax type strain.</title>
        <authorList>
            <person name="Whitworth D.E."/>
        </authorList>
    </citation>
    <scope>NUCLEOTIDE SEQUENCE [LARGE SCALE GENOMIC DNA]</scope>
    <source>
        <strain evidence="2 3">DSM 14698</strain>
    </source>
</reference>
<dbReference type="InterPro" id="IPR025576">
    <property type="entry name" value="YwiC"/>
</dbReference>
<dbReference type="EMBL" id="JABBJJ010000362">
    <property type="protein sequence ID" value="NMO21894.1"/>
    <property type="molecule type" value="Genomic_DNA"/>
</dbReference>
<keyword evidence="1" id="KW-0812">Transmembrane</keyword>
<feature type="transmembrane region" description="Helical" evidence="1">
    <location>
        <begin position="138"/>
        <end position="156"/>
    </location>
</feature>
<feature type="transmembrane region" description="Helical" evidence="1">
    <location>
        <begin position="222"/>
        <end position="243"/>
    </location>
</feature>
<dbReference type="AlphaFoldDB" id="A0A848LXA6"/>
<protein>
    <submittedName>
        <fullName evidence="2">YwiC-like family protein</fullName>
    </submittedName>
</protein>
<feature type="transmembrane region" description="Helical" evidence="1">
    <location>
        <begin position="47"/>
        <end position="66"/>
    </location>
</feature>
<evidence type="ECO:0000256" key="1">
    <source>
        <dbReference type="SAM" id="Phobius"/>
    </source>
</evidence>
<keyword evidence="1" id="KW-1133">Transmembrane helix</keyword>
<dbReference type="Pfam" id="PF14256">
    <property type="entry name" value="YwiC"/>
    <property type="match status" value="1"/>
</dbReference>
<gene>
    <name evidence="2" type="ORF">HG543_44640</name>
</gene>
<evidence type="ECO:0000313" key="2">
    <source>
        <dbReference type="EMBL" id="NMO21894.1"/>
    </source>
</evidence>
<keyword evidence="3" id="KW-1185">Reference proteome</keyword>
<keyword evidence="1" id="KW-0472">Membrane</keyword>
<feature type="transmembrane region" description="Helical" evidence="1">
    <location>
        <begin position="162"/>
        <end position="185"/>
    </location>
</feature>